<gene>
    <name evidence="6" type="ORF">ACFO3N_24975</name>
</gene>
<protein>
    <recommendedName>
        <fullName evidence="2">oxoglutarate dehydrogenase (succinyl-transferring)</fullName>
        <ecNumber evidence="2">1.2.4.2</ecNumber>
    </recommendedName>
</protein>
<keyword evidence="4" id="KW-0786">Thiamine pyrophosphate</keyword>
<feature type="non-terminal residue" evidence="6">
    <location>
        <position position="1"/>
    </location>
</feature>
<feature type="domain" description="Dehydrogenase E1 component" evidence="5">
    <location>
        <begin position="5"/>
        <end position="191"/>
    </location>
</feature>
<dbReference type="RefSeq" id="WP_379801523.1">
    <property type="nucleotide sequence ID" value="NZ_JBHSFY010000042.1"/>
</dbReference>
<dbReference type="PANTHER" id="PTHR23152:SF4">
    <property type="entry name" value="2-OXOADIPATE DEHYDROGENASE COMPLEX COMPONENT E1"/>
    <property type="match status" value="1"/>
</dbReference>
<evidence type="ECO:0000313" key="7">
    <source>
        <dbReference type="Proteomes" id="UP001596003"/>
    </source>
</evidence>
<dbReference type="Proteomes" id="UP001596003">
    <property type="component" value="Unassembled WGS sequence"/>
</dbReference>
<comment type="cofactor">
    <cofactor evidence="1">
        <name>thiamine diphosphate</name>
        <dbReference type="ChEBI" id="CHEBI:58937"/>
    </cofactor>
</comment>
<sequence>SEGSRGINFGWTGDVKYHLGANRIITEENQKQVRVHLANNPSHLEFVDPVVEGYARAAQDNRSKSGYPEQDSNKALAILIHGDAAFPGEGVVAETLNISGLKGYHTGGTIHIIANNLLGFTTDSTDSRSTRYASDLAKGYEIPVIHVNADDPEACLDAVYFACEYRKTFNKDVLIDLIGYRRYGHNEMDDP</sequence>
<reference evidence="7" key="1">
    <citation type="journal article" date="2019" name="Int. J. Syst. Evol. Microbiol.">
        <title>The Global Catalogue of Microorganisms (GCM) 10K type strain sequencing project: providing services to taxonomists for standard genome sequencing and annotation.</title>
        <authorList>
            <consortium name="The Broad Institute Genomics Platform"/>
            <consortium name="The Broad Institute Genome Sequencing Center for Infectious Disease"/>
            <person name="Wu L."/>
            <person name="Ma J."/>
        </authorList>
    </citation>
    <scope>NUCLEOTIDE SEQUENCE [LARGE SCALE GENOMIC DNA]</scope>
    <source>
        <strain evidence="7">NBRC 103627</strain>
    </source>
</reference>
<dbReference type="SUPFAM" id="SSF52518">
    <property type="entry name" value="Thiamin diphosphate-binding fold (THDP-binding)"/>
    <property type="match status" value="1"/>
</dbReference>
<evidence type="ECO:0000256" key="1">
    <source>
        <dbReference type="ARBA" id="ARBA00001964"/>
    </source>
</evidence>
<dbReference type="InterPro" id="IPR029061">
    <property type="entry name" value="THDP-binding"/>
</dbReference>
<name>A0ABV8ZMS6_9FLAO</name>
<dbReference type="InterPro" id="IPR011603">
    <property type="entry name" value="2oxoglutarate_DH_E1"/>
</dbReference>
<dbReference type="Gene3D" id="3.40.50.970">
    <property type="match status" value="1"/>
</dbReference>
<comment type="caution">
    <text evidence="6">The sequence shown here is derived from an EMBL/GenBank/DDBJ whole genome shotgun (WGS) entry which is preliminary data.</text>
</comment>
<dbReference type="Pfam" id="PF00676">
    <property type="entry name" value="E1_dh"/>
    <property type="match status" value="1"/>
</dbReference>
<keyword evidence="3" id="KW-0560">Oxidoreductase</keyword>
<organism evidence="6 7">
    <name type="scientific">Flavobacterium chungangensis</name>
    <dbReference type="NCBI Taxonomy" id="2708132"/>
    <lineage>
        <taxon>Bacteria</taxon>
        <taxon>Pseudomonadati</taxon>
        <taxon>Bacteroidota</taxon>
        <taxon>Flavobacteriia</taxon>
        <taxon>Flavobacteriales</taxon>
        <taxon>Flavobacteriaceae</taxon>
        <taxon>Flavobacterium</taxon>
    </lineage>
</organism>
<feature type="non-terminal residue" evidence="6">
    <location>
        <position position="191"/>
    </location>
</feature>
<evidence type="ECO:0000256" key="2">
    <source>
        <dbReference type="ARBA" id="ARBA00012280"/>
    </source>
</evidence>
<evidence type="ECO:0000259" key="5">
    <source>
        <dbReference type="Pfam" id="PF00676"/>
    </source>
</evidence>
<evidence type="ECO:0000256" key="3">
    <source>
        <dbReference type="ARBA" id="ARBA00023002"/>
    </source>
</evidence>
<dbReference type="InterPro" id="IPR001017">
    <property type="entry name" value="DH_E1"/>
</dbReference>
<dbReference type="PANTHER" id="PTHR23152">
    <property type="entry name" value="2-OXOGLUTARATE DEHYDROGENASE"/>
    <property type="match status" value="1"/>
</dbReference>
<proteinExistence type="predicted"/>
<evidence type="ECO:0000313" key="6">
    <source>
        <dbReference type="EMBL" id="MFC4480339.1"/>
    </source>
</evidence>
<dbReference type="EMBL" id="JBHSFY010000042">
    <property type="protein sequence ID" value="MFC4480339.1"/>
    <property type="molecule type" value="Genomic_DNA"/>
</dbReference>
<keyword evidence="7" id="KW-1185">Reference proteome</keyword>
<accession>A0ABV8ZMS6</accession>
<evidence type="ECO:0000256" key="4">
    <source>
        <dbReference type="ARBA" id="ARBA00023052"/>
    </source>
</evidence>
<dbReference type="EC" id="1.2.4.2" evidence="2"/>